<reference evidence="4 5" key="1">
    <citation type="submission" date="2019-10" db="EMBL/GenBank/DDBJ databases">
        <title>Unraveling microbial dark matter from salterns through culturing: the case of the genus Halosegnis.</title>
        <authorList>
            <person name="Duran-Viseras A."/>
            <person name="Andrei A.-S."/>
            <person name="Vera-Gargallo B."/>
            <person name="Ghai R."/>
            <person name="Sanchez-Porro C."/>
            <person name="Ventosa A."/>
        </authorList>
    </citation>
    <scope>NUCLEOTIDE SEQUENCE [LARGE SCALE GENOMIC DNA]</scope>
    <source>
        <strain evidence="2 5">F17-44</strain>
        <strain evidence="1 6">F18-79</strain>
        <strain evidence="3 4">F19-13</strain>
    </source>
</reference>
<dbReference type="EMBL" id="QMDY01000001">
    <property type="protein sequence ID" value="KAB7520032.1"/>
    <property type="molecule type" value="Genomic_DNA"/>
</dbReference>
<evidence type="ECO:0000313" key="1">
    <source>
        <dbReference type="EMBL" id="KAB7515946.1"/>
    </source>
</evidence>
<name>A0A5N5UGM4_9EURY</name>
<dbReference type="Pfam" id="PF20024">
    <property type="entry name" value="DUF6432"/>
    <property type="match status" value="1"/>
</dbReference>
<dbReference type="InterPro" id="IPR045490">
    <property type="entry name" value="DUF6432"/>
</dbReference>
<evidence type="ECO:0000313" key="5">
    <source>
        <dbReference type="Proteomes" id="UP000326302"/>
    </source>
</evidence>
<accession>A0A5N5UGM4</accession>
<organism evidence="2 5">
    <name type="scientific">Halosegnis rubeus</name>
    <dbReference type="NCBI Taxonomy" id="2212850"/>
    <lineage>
        <taxon>Archaea</taxon>
        <taxon>Methanobacteriati</taxon>
        <taxon>Methanobacteriota</taxon>
        <taxon>Stenosarchaea group</taxon>
        <taxon>Halobacteria</taxon>
        <taxon>Halobacteriales</taxon>
        <taxon>Natronomonadaceae</taxon>
        <taxon>Halosegnis</taxon>
    </lineage>
</organism>
<dbReference type="OrthoDB" id="306709at2157"/>
<accession>A0A5N5UBC9</accession>
<evidence type="ECO:0000313" key="2">
    <source>
        <dbReference type="EMBL" id="KAB7516841.1"/>
    </source>
</evidence>
<dbReference type="RefSeq" id="WP_152119721.1">
    <property type="nucleotide sequence ID" value="NZ_QJOW01000002.1"/>
</dbReference>
<protein>
    <submittedName>
        <fullName evidence="2">MarR family transcriptional regulator</fullName>
    </submittedName>
</protein>
<comment type="caution">
    <text evidence="2">The sequence shown here is derived from an EMBL/GenBank/DDBJ whole genome shotgun (WGS) entry which is preliminary data.</text>
</comment>
<dbReference type="Proteomes" id="UP000326865">
    <property type="component" value="Unassembled WGS sequence"/>
</dbReference>
<dbReference type="AlphaFoldDB" id="A0A5N5UGM4"/>
<keyword evidence="6" id="KW-1185">Reference proteome</keyword>
<dbReference type="EMBL" id="QKKZ01000001">
    <property type="protein sequence ID" value="KAB7515946.1"/>
    <property type="molecule type" value="Genomic_DNA"/>
</dbReference>
<evidence type="ECO:0000313" key="3">
    <source>
        <dbReference type="EMBL" id="KAB7520032.1"/>
    </source>
</evidence>
<dbReference type="EMBL" id="QJOW01000002">
    <property type="protein sequence ID" value="KAB7516841.1"/>
    <property type="molecule type" value="Genomic_DNA"/>
</dbReference>
<dbReference type="Proteomes" id="UP000326302">
    <property type="component" value="Unassembled WGS sequence"/>
</dbReference>
<evidence type="ECO:0000313" key="4">
    <source>
        <dbReference type="Proteomes" id="UP000326207"/>
    </source>
</evidence>
<sequence length="97" mass="10969">MQAKSTYRDRDETELAVLDTLVDAREEGLTIFEVRASVDASIDDIEESLAALKADDLIRVTNADSETRIYPRDRVIPDDEETDDPSVVDALRERLPF</sequence>
<gene>
    <name evidence="1" type="ORF">DM867_02045</name>
    <name evidence="2" type="ORF">DMP03_05605</name>
    <name evidence="3" type="ORF">DP108_01930</name>
</gene>
<accession>A0A5N5UNM2</accession>
<dbReference type="Proteomes" id="UP000326207">
    <property type="component" value="Unassembled WGS sequence"/>
</dbReference>
<evidence type="ECO:0000313" key="6">
    <source>
        <dbReference type="Proteomes" id="UP000326865"/>
    </source>
</evidence>
<proteinExistence type="predicted"/>